<name>A0AAV4JK08_9GAST</name>
<accession>A0AAV4JK08</accession>
<evidence type="ECO:0000313" key="2">
    <source>
        <dbReference type="EMBL" id="GFS22028.1"/>
    </source>
</evidence>
<dbReference type="Gene3D" id="3.60.10.10">
    <property type="entry name" value="Endonuclease/exonuclease/phosphatase"/>
    <property type="match status" value="1"/>
</dbReference>
<sequence length="58" mass="6829">MGDFNSHQTEWQYQDDNKAENDVFQWAEQSNATLLYNPKDKGTFKPAHWRNNKGSIRA</sequence>
<reference evidence="2 3" key="1">
    <citation type="journal article" date="2021" name="Elife">
        <title>Chloroplast acquisition without the gene transfer in kleptoplastic sea slugs, Plakobranchus ocellatus.</title>
        <authorList>
            <person name="Maeda T."/>
            <person name="Takahashi S."/>
            <person name="Yoshida T."/>
            <person name="Shimamura S."/>
            <person name="Takaki Y."/>
            <person name="Nagai Y."/>
            <person name="Toyoda A."/>
            <person name="Suzuki Y."/>
            <person name="Arimoto A."/>
            <person name="Ishii H."/>
            <person name="Satoh N."/>
            <person name="Nishiyama T."/>
            <person name="Hasebe M."/>
            <person name="Maruyama T."/>
            <person name="Minagawa J."/>
            <person name="Obokata J."/>
            <person name="Shigenobu S."/>
        </authorList>
    </citation>
    <scope>NUCLEOTIDE SEQUENCE [LARGE SCALE GENOMIC DNA]</scope>
</reference>
<evidence type="ECO:0000256" key="1">
    <source>
        <dbReference type="SAM" id="MobiDB-lite"/>
    </source>
</evidence>
<protein>
    <recommendedName>
        <fullName evidence="4">Endonuclease/exonuclease/phosphatase domain-containing protein</fullName>
    </recommendedName>
</protein>
<organism evidence="2 3">
    <name type="scientific">Elysia marginata</name>
    <dbReference type="NCBI Taxonomy" id="1093978"/>
    <lineage>
        <taxon>Eukaryota</taxon>
        <taxon>Metazoa</taxon>
        <taxon>Spiralia</taxon>
        <taxon>Lophotrochozoa</taxon>
        <taxon>Mollusca</taxon>
        <taxon>Gastropoda</taxon>
        <taxon>Heterobranchia</taxon>
        <taxon>Euthyneura</taxon>
        <taxon>Panpulmonata</taxon>
        <taxon>Sacoglossa</taxon>
        <taxon>Placobranchoidea</taxon>
        <taxon>Plakobranchidae</taxon>
        <taxon>Elysia</taxon>
    </lineage>
</organism>
<keyword evidence="3" id="KW-1185">Reference proteome</keyword>
<proteinExistence type="predicted"/>
<dbReference type="Proteomes" id="UP000762676">
    <property type="component" value="Unassembled WGS sequence"/>
</dbReference>
<gene>
    <name evidence="2" type="ORF">ElyMa_005098900</name>
</gene>
<dbReference type="AlphaFoldDB" id="A0AAV4JK08"/>
<comment type="caution">
    <text evidence="2">The sequence shown here is derived from an EMBL/GenBank/DDBJ whole genome shotgun (WGS) entry which is preliminary data.</text>
</comment>
<dbReference type="EMBL" id="BMAT01010188">
    <property type="protein sequence ID" value="GFS22028.1"/>
    <property type="molecule type" value="Genomic_DNA"/>
</dbReference>
<evidence type="ECO:0008006" key="4">
    <source>
        <dbReference type="Google" id="ProtNLM"/>
    </source>
</evidence>
<evidence type="ECO:0000313" key="3">
    <source>
        <dbReference type="Proteomes" id="UP000762676"/>
    </source>
</evidence>
<feature type="region of interest" description="Disordered" evidence="1">
    <location>
        <begin position="37"/>
        <end position="58"/>
    </location>
</feature>
<dbReference type="InterPro" id="IPR036691">
    <property type="entry name" value="Endo/exonu/phosph_ase_sf"/>
</dbReference>